<evidence type="ECO:0000256" key="1">
    <source>
        <dbReference type="ARBA" id="ARBA00004141"/>
    </source>
</evidence>
<feature type="transmembrane region" description="Helical" evidence="9">
    <location>
        <begin position="201"/>
        <end position="225"/>
    </location>
</feature>
<dbReference type="Pfam" id="PF02949">
    <property type="entry name" value="7tm_6"/>
    <property type="match status" value="1"/>
</dbReference>
<keyword evidence="6 9" id="KW-0472">Membrane</keyword>
<keyword evidence="4 9" id="KW-0552">Olfaction</keyword>
<evidence type="ECO:0000256" key="6">
    <source>
        <dbReference type="ARBA" id="ARBA00023136"/>
    </source>
</evidence>
<keyword evidence="10" id="KW-1185">Reference proteome</keyword>
<keyword evidence="7 9" id="KW-0675">Receptor</keyword>
<sequence>MSDKEFNETLKLTRHALLISGIKISNEAMNKALEYFINNCLFYCNFIALYTVIFGETYWVVAGIRNSLPFVELSLISPCITISVLSTVKTWFLYINKGILLNVVGRLKAIQPIVNNKVQEKTDVIKRKIVTDSMKLLKFVHVSLMTVYIFVFTTFCFSPALLSTYNYFKTGEFAYVYPYQVKYFFEIYKPSLWFVVYVHQVWATAIVIFNVYGCDTLFCALCLYIKMHFRLLGLQFENAVSTSINETRKKLGKAVERHQELIDLVNQMEVLFSKSSLFNMVTSSILICLAAFNITVADEMRFILAFITFLVMSLSQISLVCYFADLLMMSSIEISDSVYKCPWYEADEDSKRTILFVILRSHKACRLTAWKFADLNLGAFTTILSRSWSYFALLKTVYK</sequence>
<dbReference type="InterPro" id="IPR004117">
    <property type="entry name" value="7tm6_olfct_rcpt"/>
</dbReference>
<gene>
    <name evidence="11" type="primary">LOC118279339</name>
</gene>
<evidence type="ECO:0000256" key="7">
    <source>
        <dbReference type="ARBA" id="ARBA00023170"/>
    </source>
</evidence>
<evidence type="ECO:0000256" key="4">
    <source>
        <dbReference type="ARBA" id="ARBA00022725"/>
    </source>
</evidence>
<reference evidence="11" key="1">
    <citation type="submission" date="2025-08" db="UniProtKB">
        <authorList>
            <consortium name="RefSeq"/>
        </authorList>
    </citation>
    <scope>IDENTIFICATION</scope>
    <source>
        <tissue evidence="11">Whole larval tissue</tissue>
    </source>
</reference>
<organism evidence="10 11">
    <name type="scientific">Spodoptera frugiperda</name>
    <name type="common">Fall armyworm</name>
    <dbReference type="NCBI Taxonomy" id="7108"/>
    <lineage>
        <taxon>Eukaryota</taxon>
        <taxon>Metazoa</taxon>
        <taxon>Ecdysozoa</taxon>
        <taxon>Arthropoda</taxon>
        <taxon>Hexapoda</taxon>
        <taxon>Insecta</taxon>
        <taxon>Pterygota</taxon>
        <taxon>Neoptera</taxon>
        <taxon>Endopterygota</taxon>
        <taxon>Lepidoptera</taxon>
        <taxon>Glossata</taxon>
        <taxon>Ditrysia</taxon>
        <taxon>Noctuoidea</taxon>
        <taxon>Noctuidae</taxon>
        <taxon>Amphipyrinae</taxon>
        <taxon>Spodoptera</taxon>
    </lineage>
</organism>
<dbReference type="PANTHER" id="PTHR21137">
    <property type="entry name" value="ODORANT RECEPTOR"/>
    <property type="match status" value="1"/>
</dbReference>
<name>A0A9R0DIB6_SPOFR</name>
<comment type="caution">
    <text evidence="9">Lacks conserved residue(s) required for the propagation of feature annotation.</text>
</comment>
<accession>A0A9R0DIB6</accession>
<feature type="transmembrane region" description="Helical" evidence="9">
    <location>
        <begin position="302"/>
        <end position="324"/>
    </location>
</feature>
<proteinExistence type="inferred from homology"/>
<dbReference type="OrthoDB" id="8185860at2759"/>
<dbReference type="GO" id="GO:0005549">
    <property type="term" value="F:odorant binding"/>
    <property type="evidence" value="ECO:0007669"/>
    <property type="project" value="InterPro"/>
</dbReference>
<evidence type="ECO:0000313" key="10">
    <source>
        <dbReference type="Proteomes" id="UP000829999"/>
    </source>
</evidence>
<dbReference type="GeneID" id="118279339"/>
<evidence type="ECO:0000256" key="5">
    <source>
        <dbReference type="ARBA" id="ARBA00022989"/>
    </source>
</evidence>
<comment type="subcellular location">
    <subcellularLocation>
        <location evidence="9">Cell membrane</location>
        <topology evidence="9">Multi-pass membrane protein</topology>
    </subcellularLocation>
    <subcellularLocation>
        <location evidence="1">Membrane</location>
        <topology evidence="1">Multi-pass membrane protein</topology>
    </subcellularLocation>
</comment>
<feature type="transmembrane region" description="Helical" evidence="9">
    <location>
        <begin position="277"/>
        <end position="296"/>
    </location>
</feature>
<dbReference type="PANTHER" id="PTHR21137:SF44">
    <property type="entry name" value="ODORANT RECEPTOR 13A-RELATED"/>
    <property type="match status" value="1"/>
</dbReference>
<dbReference type="RefSeq" id="XP_035454897.2">
    <property type="nucleotide sequence ID" value="XM_035599004.2"/>
</dbReference>
<comment type="similarity">
    <text evidence="9">Belongs to the insect chemoreceptor superfamily. Heteromeric odorant receptor channel (TC 1.A.69) family.</text>
</comment>
<keyword evidence="2 9" id="KW-0716">Sensory transduction</keyword>
<dbReference type="AlphaFoldDB" id="A0A9R0DIB6"/>
<evidence type="ECO:0000256" key="8">
    <source>
        <dbReference type="ARBA" id="ARBA00023224"/>
    </source>
</evidence>
<keyword evidence="3 9" id="KW-0812">Transmembrane</keyword>
<keyword evidence="8 9" id="KW-0807">Transducer</keyword>
<feature type="transmembrane region" description="Helical" evidence="9">
    <location>
        <begin position="136"/>
        <end position="162"/>
    </location>
</feature>
<evidence type="ECO:0000313" key="11">
    <source>
        <dbReference type="RefSeq" id="XP_035454897.2"/>
    </source>
</evidence>
<protein>
    <recommendedName>
        <fullName evidence="9">Odorant receptor</fullName>
    </recommendedName>
</protein>
<dbReference type="Proteomes" id="UP000829999">
    <property type="component" value="Chromosome 14"/>
</dbReference>
<keyword evidence="5 9" id="KW-1133">Transmembrane helix</keyword>
<feature type="transmembrane region" description="Helical" evidence="9">
    <location>
        <begin position="73"/>
        <end position="94"/>
    </location>
</feature>
<dbReference type="GO" id="GO:0007165">
    <property type="term" value="P:signal transduction"/>
    <property type="evidence" value="ECO:0007669"/>
    <property type="project" value="UniProtKB-KW"/>
</dbReference>
<evidence type="ECO:0000256" key="2">
    <source>
        <dbReference type="ARBA" id="ARBA00022606"/>
    </source>
</evidence>
<evidence type="ECO:0000256" key="3">
    <source>
        <dbReference type="ARBA" id="ARBA00022692"/>
    </source>
</evidence>
<dbReference type="SMR" id="A0A9R0DIB6"/>
<dbReference type="GO" id="GO:0005886">
    <property type="term" value="C:plasma membrane"/>
    <property type="evidence" value="ECO:0007669"/>
    <property type="project" value="UniProtKB-SubCell"/>
</dbReference>
<evidence type="ECO:0000256" key="9">
    <source>
        <dbReference type="RuleBase" id="RU351113"/>
    </source>
</evidence>
<feature type="transmembrane region" description="Helical" evidence="9">
    <location>
        <begin position="40"/>
        <end position="61"/>
    </location>
</feature>
<dbReference type="GO" id="GO:0004984">
    <property type="term" value="F:olfactory receptor activity"/>
    <property type="evidence" value="ECO:0007669"/>
    <property type="project" value="InterPro"/>
</dbReference>